<accession>A0A0F9AEI5</accession>
<protein>
    <submittedName>
        <fullName evidence="1">Uncharacterized protein</fullName>
    </submittedName>
</protein>
<evidence type="ECO:0000313" key="1">
    <source>
        <dbReference type="EMBL" id="KKL07815.1"/>
    </source>
</evidence>
<name>A0A0F9AEI5_9ZZZZ</name>
<dbReference type="AlphaFoldDB" id="A0A0F9AEI5"/>
<dbReference type="EMBL" id="LAZR01043138">
    <property type="protein sequence ID" value="KKL07815.1"/>
    <property type="molecule type" value="Genomic_DNA"/>
</dbReference>
<organism evidence="1">
    <name type="scientific">marine sediment metagenome</name>
    <dbReference type="NCBI Taxonomy" id="412755"/>
    <lineage>
        <taxon>unclassified sequences</taxon>
        <taxon>metagenomes</taxon>
        <taxon>ecological metagenomes</taxon>
    </lineage>
</organism>
<comment type="caution">
    <text evidence="1">The sequence shown here is derived from an EMBL/GenBank/DDBJ whole genome shotgun (WGS) entry which is preliminary data.</text>
</comment>
<proteinExistence type="predicted"/>
<gene>
    <name evidence="1" type="ORF">LCGC14_2582240</name>
</gene>
<feature type="non-terminal residue" evidence="1">
    <location>
        <position position="1"/>
    </location>
</feature>
<sequence length="470" mass="51932">EIIRSIQTFIYNPSIGTSGNPVIGMYPFTELDKTQHFLAVTNDTIQKRDIQNSEWDDITQSGTPLGANIHNPISFASILHTDGLALNGSGDDWFHHCLVSNGGVTAVQRWAGKFETDFADLLGADGYHDAGSGRTAHFAGQVISFYNHVILMNPKIANAADNLIENNQRLQWSATGKLEVWNGVTAGNTNLVDTGGYNMWMAHLGNQLICYQNNSIYSLNHIGDTNVFDIRLEMPDLGLLAPHLVYSKRNVHYFLGNDYNLYRYYGGANTEIISRGIQRYIERDLNTAHQDRCWIAMGAENSRLWLFIVPNGSDFITQAYGIDMVTGKWMKRDYLHKWPTGGITSVALIGASTSESGQSYAELLATTQTYAQLVVAGTTYRQLVQTTLTKERLALGDNSGNVYQYDSDVTQDDGVDVPTAHITEVLDGGFPGKSKLWPGVTVTAKGTSLEVSYRTGNFETVDTGWISLNQ</sequence>
<feature type="non-terminal residue" evidence="1">
    <location>
        <position position="470"/>
    </location>
</feature>
<reference evidence="1" key="1">
    <citation type="journal article" date="2015" name="Nature">
        <title>Complex archaea that bridge the gap between prokaryotes and eukaryotes.</title>
        <authorList>
            <person name="Spang A."/>
            <person name="Saw J.H."/>
            <person name="Jorgensen S.L."/>
            <person name="Zaremba-Niedzwiedzka K."/>
            <person name="Martijn J."/>
            <person name="Lind A.E."/>
            <person name="van Eijk R."/>
            <person name="Schleper C."/>
            <person name="Guy L."/>
            <person name="Ettema T.J."/>
        </authorList>
    </citation>
    <scope>NUCLEOTIDE SEQUENCE</scope>
</reference>